<evidence type="ECO:0000313" key="3">
    <source>
        <dbReference type="EMBL" id="SFQ37540.1"/>
    </source>
</evidence>
<dbReference type="Gene3D" id="1.10.1660.10">
    <property type="match status" value="1"/>
</dbReference>
<dbReference type="PANTHER" id="PTHR30204:SF98">
    <property type="entry name" value="HTH-TYPE TRANSCRIPTIONAL REGULATOR ADHR"/>
    <property type="match status" value="1"/>
</dbReference>
<keyword evidence="4" id="KW-1185">Reference proteome</keyword>
<dbReference type="Proteomes" id="UP000199136">
    <property type="component" value="Unassembled WGS sequence"/>
</dbReference>
<dbReference type="PROSITE" id="PS50937">
    <property type="entry name" value="HTH_MERR_2"/>
    <property type="match status" value="1"/>
</dbReference>
<dbReference type="AlphaFoldDB" id="A0A1I5Y093"/>
<dbReference type="RefSeq" id="WP_092480723.1">
    <property type="nucleotide sequence ID" value="NZ_FOXW01000006.1"/>
</dbReference>
<sequence>MNIKSAAKMFELSIDTLRYYEKVGVIPPVKRDKNGYRNYTTMDLNWIFLAKSLRKTGLSIESMIEFATLAQSSEDVSKAQKEILHDQLQQIETRIFEMEQARDLLVHKIATYDKHIAQFQAGPVEEKDIEQLWKMAHVKG</sequence>
<dbReference type="CDD" id="cd01109">
    <property type="entry name" value="HTH_YyaN"/>
    <property type="match status" value="1"/>
</dbReference>
<dbReference type="InterPro" id="IPR047057">
    <property type="entry name" value="MerR_fam"/>
</dbReference>
<dbReference type="OrthoDB" id="6006at2"/>
<name>A0A1I5Y093_9LACT</name>
<dbReference type="EMBL" id="FOXW01000006">
    <property type="protein sequence ID" value="SFQ37540.1"/>
    <property type="molecule type" value="Genomic_DNA"/>
</dbReference>
<proteinExistence type="predicted"/>
<dbReference type="GO" id="GO:0003677">
    <property type="term" value="F:DNA binding"/>
    <property type="evidence" value="ECO:0007669"/>
    <property type="project" value="UniProtKB-KW"/>
</dbReference>
<dbReference type="SMART" id="SM00422">
    <property type="entry name" value="HTH_MERR"/>
    <property type="match status" value="1"/>
</dbReference>
<gene>
    <name evidence="3" type="ORF">SAMN04488506_1683</name>
</gene>
<keyword evidence="1 3" id="KW-0238">DNA-binding</keyword>
<dbReference type="InterPro" id="IPR000551">
    <property type="entry name" value="MerR-type_HTH_dom"/>
</dbReference>
<organism evidence="3 4">
    <name type="scientific">Desemzia incerta</name>
    <dbReference type="NCBI Taxonomy" id="82801"/>
    <lineage>
        <taxon>Bacteria</taxon>
        <taxon>Bacillati</taxon>
        <taxon>Bacillota</taxon>
        <taxon>Bacilli</taxon>
        <taxon>Lactobacillales</taxon>
        <taxon>Carnobacteriaceae</taxon>
        <taxon>Desemzia</taxon>
    </lineage>
</organism>
<dbReference type="InterPro" id="IPR009061">
    <property type="entry name" value="DNA-bd_dom_put_sf"/>
</dbReference>
<dbReference type="PANTHER" id="PTHR30204">
    <property type="entry name" value="REDOX-CYCLING DRUG-SENSING TRANSCRIPTIONAL ACTIVATOR SOXR"/>
    <property type="match status" value="1"/>
</dbReference>
<dbReference type="SUPFAM" id="SSF46955">
    <property type="entry name" value="Putative DNA-binding domain"/>
    <property type="match status" value="1"/>
</dbReference>
<evidence type="ECO:0000259" key="2">
    <source>
        <dbReference type="PROSITE" id="PS50937"/>
    </source>
</evidence>
<protein>
    <submittedName>
        <fullName evidence="3">DNA-binding transcriptional regulator, MerR family</fullName>
    </submittedName>
</protein>
<accession>A0A1I5Y093</accession>
<feature type="domain" description="HTH merR-type" evidence="2">
    <location>
        <begin position="1"/>
        <end position="69"/>
    </location>
</feature>
<dbReference type="Pfam" id="PF13411">
    <property type="entry name" value="MerR_1"/>
    <property type="match status" value="1"/>
</dbReference>
<evidence type="ECO:0000313" key="4">
    <source>
        <dbReference type="Proteomes" id="UP000199136"/>
    </source>
</evidence>
<evidence type="ECO:0000256" key="1">
    <source>
        <dbReference type="ARBA" id="ARBA00023125"/>
    </source>
</evidence>
<dbReference type="STRING" id="82801.SAMN04488506_1683"/>
<reference evidence="3 4" key="1">
    <citation type="submission" date="2016-10" db="EMBL/GenBank/DDBJ databases">
        <authorList>
            <person name="de Groot N.N."/>
        </authorList>
    </citation>
    <scope>NUCLEOTIDE SEQUENCE [LARGE SCALE GENOMIC DNA]</scope>
    <source>
        <strain evidence="3 4">DSM 20581</strain>
    </source>
</reference>
<dbReference type="GO" id="GO:0003700">
    <property type="term" value="F:DNA-binding transcription factor activity"/>
    <property type="evidence" value="ECO:0007669"/>
    <property type="project" value="InterPro"/>
</dbReference>